<keyword evidence="1" id="KW-0732">Signal</keyword>
<evidence type="ECO:0000313" key="2">
    <source>
        <dbReference type="EMBL" id="KAF4654673.1"/>
    </source>
</evidence>
<gene>
    <name evidence="2" type="ORF">FOL47_009845</name>
</gene>
<sequence length="183" mass="20002">MLRSARFALFFPLYVKAQPDVVLDNTYLVESNTSYTSIDIVINEKVIVLDGFEMVVDKNYTINEVDIADDEPPYGRPVGHCHYDDEGHLLDCKCPDGQSPFVGTIQGQVGAGMCLPSCMLKGCPPFPNSGEPTACIGDYCFVVCKDPCTLGTTCYYVGGAYGSLCLYRLNFEYDNGSGNKSLP</sequence>
<reference evidence="2 3" key="1">
    <citation type="submission" date="2020-04" db="EMBL/GenBank/DDBJ databases">
        <title>Perkinsus chesapeaki whole genome sequence.</title>
        <authorList>
            <person name="Bogema D.R."/>
        </authorList>
    </citation>
    <scope>NUCLEOTIDE SEQUENCE [LARGE SCALE GENOMIC DNA]</scope>
    <source>
        <strain evidence="2">ATCC PRA-425</strain>
    </source>
</reference>
<dbReference type="Proteomes" id="UP000591131">
    <property type="component" value="Unassembled WGS sequence"/>
</dbReference>
<comment type="caution">
    <text evidence="2">The sequence shown here is derived from an EMBL/GenBank/DDBJ whole genome shotgun (WGS) entry which is preliminary data.</text>
</comment>
<name>A0A7J6L669_PERCH</name>
<feature type="signal peptide" evidence="1">
    <location>
        <begin position="1"/>
        <end position="17"/>
    </location>
</feature>
<evidence type="ECO:0000256" key="1">
    <source>
        <dbReference type="SAM" id="SignalP"/>
    </source>
</evidence>
<feature type="chain" id="PRO_5029521590" evidence="1">
    <location>
        <begin position="18"/>
        <end position="183"/>
    </location>
</feature>
<protein>
    <submittedName>
        <fullName evidence="2">Uncharacterized protein</fullName>
    </submittedName>
</protein>
<evidence type="ECO:0000313" key="3">
    <source>
        <dbReference type="Proteomes" id="UP000591131"/>
    </source>
</evidence>
<accession>A0A7J6L669</accession>
<dbReference type="EMBL" id="JAAPAO010000713">
    <property type="protein sequence ID" value="KAF4654673.1"/>
    <property type="molecule type" value="Genomic_DNA"/>
</dbReference>
<dbReference type="AlphaFoldDB" id="A0A7J6L669"/>
<organism evidence="2 3">
    <name type="scientific">Perkinsus chesapeaki</name>
    <name type="common">Clam parasite</name>
    <name type="synonym">Perkinsus andrewsi</name>
    <dbReference type="NCBI Taxonomy" id="330153"/>
    <lineage>
        <taxon>Eukaryota</taxon>
        <taxon>Sar</taxon>
        <taxon>Alveolata</taxon>
        <taxon>Perkinsozoa</taxon>
        <taxon>Perkinsea</taxon>
        <taxon>Perkinsida</taxon>
        <taxon>Perkinsidae</taxon>
        <taxon>Perkinsus</taxon>
    </lineage>
</organism>
<keyword evidence="3" id="KW-1185">Reference proteome</keyword>
<proteinExistence type="predicted"/>